<feature type="domain" description="Calcineurin-like phosphoesterase" evidence="3">
    <location>
        <begin position="6"/>
        <end position="233"/>
    </location>
</feature>
<dbReference type="RefSeq" id="WP_052485530.1">
    <property type="nucleotide sequence ID" value="NZ_JXQK01000065.1"/>
</dbReference>
<dbReference type="AlphaFoldDB" id="A0A0D0HBM8"/>
<organism evidence="5 6">
    <name type="scientific">Prevotella pectinovora</name>
    <dbReference type="NCBI Taxonomy" id="1602169"/>
    <lineage>
        <taxon>Bacteria</taxon>
        <taxon>Pseudomonadati</taxon>
        <taxon>Bacteroidota</taxon>
        <taxon>Bacteroidia</taxon>
        <taxon>Bacteroidales</taxon>
        <taxon>Prevotellaceae</taxon>
        <taxon>Prevotella</taxon>
    </lineage>
</organism>
<dbReference type="GO" id="GO:0030288">
    <property type="term" value="C:outer membrane-bounded periplasmic space"/>
    <property type="evidence" value="ECO:0007669"/>
    <property type="project" value="TreeGrafter"/>
</dbReference>
<keyword evidence="1" id="KW-0732">Signal</keyword>
<proteinExistence type="inferred from homology"/>
<feature type="domain" description="5'-Nucleotidase C-terminal" evidence="4">
    <location>
        <begin position="326"/>
        <end position="493"/>
    </location>
</feature>
<dbReference type="InterPro" id="IPR004843">
    <property type="entry name" value="Calcineurin-like_PHP"/>
</dbReference>
<dbReference type="PANTHER" id="PTHR11575">
    <property type="entry name" value="5'-NUCLEOTIDASE-RELATED"/>
    <property type="match status" value="1"/>
</dbReference>
<dbReference type="STRING" id="1602171.ST44_09330"/>
<dbReference type="EMBL" id="JXQK01000065">
    <property type="protein sequence ID" value="KIP61582.1"/>
    <property type="molecule type" value="Genomic_DNA"/>
</dbReference>
<dbReference type="PRINTS" id="PR01607">
    <property type="entry name" value="APYRASEFAMLY"/>
</dbReference>
<dbReference type="InterPro" id="IPR036907">
    <property type="entry name" value="5'-Nucleotdase_C_sf"/>
</dbReference>
<dbReference type="Gene3D" id="3.90.780.10">
    <property type="entry name" value="5'-Nucleotidase, C-terminal domain"/>
    <property type="match status" value="1"/>
</dbReference>
<dbReference type="Gene3D" id="3.60.21.10">
    <property type="match status" value="1"/>
</dbReference>
<dbReference type="SUPFAM" id="SSF55816">
    <property type="entry name" value="5'-nucleotidase (syn. UDP-sugar hydrolase), C-terminal domain"/>
    <property type="match status" value="1"/>
</dbReference>
<dbReference type="InterPro" id="IPR006179">
    <property type="entry name" value="5_nucleotidase/apyrase"/>
</dbReference>
<keyword evidence="6" id="KW-1185">Reference proteome</keyword>
<dbReference type="Pfam" id="PF00149">
    <property type="entry name" value="Metallophos"/>
    <property type="match status" value="1"/>
</dbReference>
<reference evidence="5 6" key="1">
    <citation type="submission" date="2015-01" db="EMBL/GenBank/DDBJ databases">
        <title>Comparative genomics of non-oral Prevotella species.</title>
        <authorList>
            <person name="Accetto T."/>
            <person name="Nograsek B."/>
            <person name="Avgustin G."/>
        </authorList>
    </citation>
    <scope>NUCLEOTIDE SEQUENCE [LARGE SCALE GENOMIC DNA]</scope>
    <source>
        <strain evidence="5 6">P5-119</strain>
    </source>
</reference>
<dbReference type="GO" id="GO:0000166">
    <property type="term" value="F:nucleotide binding"/>
    <property type="evidence" value="ECO:0007669"/>
    <property type="project" value="UniProtKB-KW"/>
</dbReference>
<comment type="similarity">
    <text evidence="2">Belongs to the 5'-nucleotidase family.</text>
</comment>
<evidence type="ECO:0000256" key="1">
    <source>
        <dbReference type="ARBA" id="ARBA00022729"/>
    </source>
</evidence>
<evidence type="ECO:0008006" key="7">
    <source>
        <dbReference type="Google" id="ProtNLM"/>
    </source>
</evidence>
<dbReference type="Proteomes" id="UP000032046">
    <property type="component" value="Unassembled WGS sequence"/>
</dbReference>
<keyword evidence="2" id="KW-0547">Nucleotide-binding</keyword>
<evidence type="ECO:0000313" key="5">
    <source>
        <dbReference type="EMBL" id="KIP61582.1"/>
    </source>
</evidence>
<dbReference type="SUPFAM" id="SSF56300">
    <property type="entry name" value="Metallo-dependent phosphatases"/>
    <property type="match status" value="1"/>
</dbReference>
<dbReference type="GO" id="GO:0009166">
    <property type="term" value="P:nucleotide catabolic process"/>
    <property type="evidence" value="ECO:0007669"/>
    <property type="project" value="InterPro"/>
</dbReference>
<dbReference type="Pfam" id="PF02872">
    <property type="entry name" value="5_nucleotid_C"/>
    <property type="match status" value="1"/>
</dbReference>
<keyword evidence="2" id="KW-0378">Hydrolase</keyword>
<evidence type="ECO:0000313" key="6">
    <source>
        <dbReference type="Proteomes" id="UP000032046"/>
    </source>
</evidence>
<gene>
    <name evidence="5" type="ORF">ST44_09330</name>
</gene>
<evidence type="ECO:0000259" key="4">
    <source>
        <dbReference type="Pfam" id="PF02872"/>
    </source>
</evidence>
<dbReference type="InterPro" id="IPR029052">
    <property type="entry name" value="Metallo-depent_PP-like"/>
</dbReference>
<dbReference type="InterPro" id="IPR008334">
    <property type="entry name" value="5'-Nucleotdase_C"/>
</dbReference>
<evidence type="ECO:0000256" key="2">
    <source>
        <dbReference type="RuleBase" id="RU362119"/>
    </source>
</evidence>
<sequence length="566" mass="64880">MPDVIIKIIQTGDIHGCFFSYDFIKRKEATACLSRISSYIAGERQKLGDKLILLDLGDILQGHPTCYYSSFVNRSHTCLAARVLNHLGYDAVCIGNHDIETGHAVYDKWIAETQAPILSANYIRKKDNKPYFKPYTIIIRDGIRIAVLGITTTAIPYWLSSSLWHGISLENPIESARRWINTIREEEPDLIVGLFHTGWTGGINDGDMIENASRAIAEEVDGFDIIFFGHDHKSCKKWIRNREGREVLCLNASSDAIQFNEVEVTFCSDEKDPSANHKWCKRLIQERQLFSENYPVNSDFEKLFKIDINEAKALLDERIANIDIPLRTRDCFFGAAPLSSLIHKVQLEATDAEISFAAPLAFDEEIGPGDVRIADIFNIYKYENSIFVLKMTGKEIKRYLEYSYDLWIETMSSPSDHIMKMMTYEYEGKSFTFFKNLVYNFETAAGINYTVDVTKNYGNRINIRSLSSGKSFRFDTYYLVAMHSYRGNGGNEFLLKGAGIPIEQLKLRKVAESKEGERNYLIKEFRKKLVPNDISSTANWHFVPFEWTRAAIERDKRLLFPDESSE</sequence>
<accession>A0A0D0HBM8</accession>
<dbReference type="PANTHER" id="PTHR11575:SF6">
    <property type="entry name" value="2',3'-CYCLIC-NUCLEOTIDE 2'-PHOSPHODIESTERASE_3'-NUCLEOTIDASE"/>
    <property type="match status" value="1"/>
</dbReference>
<comment type="caution">
    <text evidence="5">The sequence shown here is derived from an EMBL/GenBank/DDBJ whole genome shotgun (WGS) entry which is preliminary data.</text>
</comment>
<name>A0A0D0HBM8_9BACT</name>
<evidence type="ECO:0000259" key="3">
    <source>
        <dbReference type="Pfam" id="PF00149"/>
    </source>
</evidence>
<dbReference type="GO" id="GO:0016787">
    <property type="term" value="F:hydrolase activity"/>
    <property type="evidence" value="ECO:0007669"/>
    <property type="project" value="UniProtKB-KW"/>
</dbReference>
<protein>
    <recommendedName>
        <fullName evidence="7">2',3'-cyclic-nucleotide 2'-phosphodiesterase</fullName>
    </recommendedName>
</protein>